<evidence type="ECO:0000256" key="2">
    <source>
        <dbReference type="ARBA" id="ARBA00009359"/>
    </source>
</evidence>
<dbReference type="GO" id="GO:0051382">
    <property type="term" value="P:kinetochore assembly"/>
    <property type="evidence" value="ECO:0007669"/>
    <property type="project" value="InterPro"/>
</dbReference>
<comment type="caution">
    <text evidence="7">The sequence shown here is derived from an EMBL/GenBank/DDBJ whole genome shotgun (WGS) entry which is preliminary data.</text>
</comment>
<dbReference type="InterPro" id="IPR018552">
    <property type="entry name" value="CENP-X"/>
</dbReference>
<reference evidence="7 8" key="1">
    <citation type="submission" date="2016-07" db="EMBL/GenBank/DDBJ databases">
        <title>Pervasive Adenine N6-methylation of Active Genes in Fungi.</title>
        <authorList>
            <consortium name="DOE Joint Genome Institute"/>
            <person name="Mondo S.J."/>
            <person name="Dannebaum R.O."/>
            <person name="Kuo R.C."/>
            <person name="Labutti K."/>
            <person name="Haridas S."/>
            <person name="Kuo A."/>
            <person name="Salamov A."/>
            <person name="Ahrendt S.R."/>
            <person name="Lipzen A."/>
            <person name="Sullivan W."/>
            <person name="Andreopoulos W.B."/>
            <person name="Clum A."/>
            <person name="Lindquist E."/>
            <person name="Daum C."/>
            <person name="Ramamoorthy G.K."/>
            <person name="Gryganskyi A."/>
            <person name="Culley D."/>
            <person name="Magnuson J.K."/>
            <person name="James T.Y."/>
            <person name="O'Malley M.A."/>
            <person name="Stajich J.E."/>
            <person name="Spatafora J.W."/>
            <person name="Visel A."/>
            <person name="Grigoriev I.V."/>
        </authorList>
    </citation>
    <scope>NUCLEOTIDE SEQUENCE [LARGE SCALE GENOMIC DNA]</scope>
    <source>
        <strain evidence="7 8">PL171</strain>
    </source>
</reference>
<keyword evidence="6" id="KW-0539">Nucleus</keyword>
<name>A0A1Y2HW81_9FUNG</name>
<evidence type="ECO:0000313" key="7">
    <source>
        <dbReference type="EMBL" id="ORZ38204.1"/>
    </source>
</evidence>
<gene>
    <name evidence="7" type="ORF">BCR44DRAFT_34001</name>
</gene>
<comment type="subcellular location">
    <subcellularLocation>
        <location evidence="1">Nucleus</location>
    </subcellularLocation>
</comment>
<dbReference type="GO" id="GO:0006281">
    <property type="term" value="P:DNA repair"/>
    <property type="evidence" value="ECO:0007669"/>
    <property type="project" value="UniProtKB-KW"/>
</dbReference>
<evidence type="ECO:0000256" key="4">
    <source>
        <dbReference type="ARBA" id="ARBA00023125"/>
    </source>
</evidence>
<comment type="similarity">
    <text evidence="2">Belongs to the CENP-X/MHF2 family.</text>
</comment>
<dbReference type="EMBL" id="MCFL01000009">
    <property type="protein sequence ID" value="ORZ38204.1"/>
    <property type="molecule type" value="Genomic_DNA"/>
</dbReference>
<dbReference type="PANTHER" id="PTHR28680">
    <property type="entry name" value="CENTROMERE PROTEIN X"/>
    <property type="match status" value="1"/>
</dbReference>
<dbReference type="OrthoDB" id="2500381at2759"/>
<evidence type="ECO:0000256" key="5">
    <source>
        <dbReference type="ARBA" id="ARBA00023204"/>
    </source>
</evidence>
<keyword evidence="5" id="KW-0234">DNA repair</keyword>
<evidence type="ECO:0000256" key="6">
    <source>
        <dbReference type="ARBA" id="ARBA00023242"/>
    </source>
</evidence>
<organism evidence="7 8">
    <name type="scientific">Catenaria anguillulae PL171</name>
    <dbReference type="NCBI Taxonomy" id="765915"/>
    <lineage>
        <taxon>Eukaryota</taxon>
        <taxon>Fungi</taxon>
        <taxon>Fungi incertae sedis</taxon>
        <taxon>Blastocladiomycota</taxon>
        <taxon>Blastocladiomycetes</taxon>
        <taxon>Blastocladiales</taxon>
        <taxon>Catenariaceae</taxon>
        <taxon>Catenaria</taxon>
    </lineage>
</organism>
<dbReference type="AlphaFoldDB" id="A0A1Y2HW81"/>
<dbReference type="CDD" id="cd22921">
    <property type="entry name" value="HFD_CENP-X"/>
    <property type="match status" value="1"/>
</dbReference>
<evidence type="ECO:0000256" key="3">
    <source>
        <dbReference type="ARBA" id="ARBA00022763"/>
    </source>
</evidence>
<keyword evidence="8" id="KW-1185">Reference proteome</keyword>
<evidence type="ECO:0000256" key="1">
    <source>
        <dbReference type="ARBA" id="ARBA00004123"/>
    </source>
</evidence>
<dbReference type="GO" id="GO:0003677">
    <property type="term" value="F:DNA binding"/>
    <property type="evidence" value="ECO:0007669"/>
    <property type="project" value="UniProtKB-KW"/>
</dbReference>
<dbReference type="PANTHER" id="PTHR28680:SF1">
    <property type="entry name" value="CENTROMERE PROTEIN X"/>
    <property type="match status" value="1"/>
</dbReference>
<sequence>MAAPSGSDERLRPQTIHEVFKTQWEAAARDDPATKSVPKISKEALDLMSELTRLFVVEAVHRSATIGIARARKDRRNQLLGLNLGGDESKPELKLEDVEVALPQLLLDFS</sequence>
<keyword evidence="3" id="KW-0227">DNA damage</keyword>
<dbReference type="GO" id="GO:0071821">
    <property type="term" value="C:FANCM-MHF complex"/>
    <property type="evidence" value="ECO:0007669"/>
    <property type="project" value="TreeGrafter"/>
</dbReference>
<keyword evidence="4" id="KW-0238">DNA-binding</keyword>
<dbReference type="Gene3D" id="6.10.130.30">
    <property type="match status" value="1"/>
</dbReference>
<protein>
    <submittedName>
        <fullName evidence="7">Uncharacterized protein</fullName>
    </submittedName>
</protein>
<dbReference type="Proteomes" id="UP000193411">
    <property type="component" value="Unassembled WGS sequence"/>
</dbReference>
<dbReference type="Pfam" id="PF09415">
    <property type="entry name" value="CENP-X"/>
    <property type="match status" value="1"/>
</dbReference>
<dbReference type="GO" id="GO:0031297">
    <property type="term" value="P:replication fork processing"/>
    <property type="evidence" value="ECO:0007669"/>
    <property type="project" value="TreeGrafter"/>
</dbReference>
<proteinExistence type="inferred from homology"/>
<dbReference type="STRING" id="765915.A0A1Y2HW81"/>
<evidence type="ECO:0000313" key="8">
    <source>
        <dbReference type="Proteomes" id="UP000193411"/>
    </source>
</evidence>
<accession>A0A1Y2HW81</accession>
<dbReference type="GO" id="GO:0000712">
    <property type="term" value="P:resolution of meiotic recombination intermediates"/>
    <property type="evidence" value="ECO:0007669"/>
    <property type="project" value="TreeGrafter"/>
</dbReference>